<dbReference type="Proteomes" id="UP001597541">
    <property type="component" value="Unassembled WGS sequence"/>
</dbReference>
<accession>A0ABW5PIC5</accession>
<comment type="caution">
    <text evidence="6">The sequence shown here is derived from an EMBL/GenBank/DDBJ whole genome shotgun (WGS) entry which is preliminary data.</text>
</comment>
<dbReference type="RefSeq" id="WP_377604950.1">
    <property type="nucleotide sequence ID" value="NZ_JBHUME010000011.1"/>
</dbReference>
<organism evidence="6 7">
    <name type="scientific">Paenibacillus gansuensis</name>
    <dbReference type="NCBI Taxonomy" id="306542"/>
    <lineage>
        <taxon>Bacteria</taxon>
        <taxon>Bacillati</taxon>
        <taxon>Bacillota</taxon>
        <taxon>Bacilli</taxon>
        <taxon>Bacillales</taxon>
        <taxon>Paenibacillaceae</taxon>
        <taxon>Paenibacillus</taxon>
    </lineage>
</organism>
<feature type="transmembrane region" description="Helical" evidence="5">
    <location>
        <begin position="7"/>
        <end position="25"/>
    </location>
</feature>
<feature type="transmembrane region" description="Helical" evidence="5">
    <location>
        <begin position="95"/>
        <end position="115"/>
    </location>
</feature>
<evidence type="ECO:0000313" key="7">
    <source>
        <dbReference type="Proteomes" id="UP001597541"/>
    </source>
</evidence>
<reference evidence="7" key="1">
    <citation type="journal article" date="2019" name="Int. J. Syst. Evol. Microbiol.">
        <title>The Global Catalogue of Microorganisms (GCM) 10K type strain sequencing project: providing services to taxonomists for standard genome sequencing and annotation.</title>
        <authorList>
            <consortium name="The Broad Institute Genomics Platform"/>
            <consortium name="The Broad Institute Genome Sequencing Center for Infectious Disease"/>
            <person name="Wu L."/>
            <person name="Ma J."/>
        </authorList>
    </citation>
    <scope>NUCLEOTIDE SEQUENCE [LARGE SCALE GENOMIC DNA]</scope>
    <source>
        <strain evidence="7">KCTC 3950</strain>
    </source>
</reference>
<dbReference type="Pfam" id="PF13564">
    <property type="entry name" value="DoxX_2"/>
    <property type="match status" value="1"/>
</dbReference>
<dbReference type="InterPro" id="IPR016944">
    <property type="entry name" value="UCP030066"/>
</dbReference>
<feature type="transmembrane region" description="Helical" evidence="5">
    <location>
        <begin position="45"/>
        <end position="65"/>
    </location>
</feature>
<keyword evidence="4 5" id="KW-0472">Membrane</keyword>
<proteinExistence type="predicted"/>
<protein>
    <submittedName>
        <fullName evidence="6">DoxX family protein</fullName>
    </submittedName>
</protein>
<feature type="transmembrane region" description="Helical" evidence="5">
    <location>
        <begin position="72"/>
        <end position="89"/>
    </location>
</feature>
<name>A0ABW5PIC5_9BACL</name>
<keyword evidence="3 5" id="KW-1133">Transmembrane helix</keyword>
<evidence type="ECO:0000256" key="2">
    <source>
        <dbReference type="ARBA" id="ARBA00022692"/>
    </source>
</evidence>
<keyword evidence="7" id="KW-1185">Reference proteome</keyword>
<dbReference type="InterPro" id="IPR032808">
    <property type="entry name" value="DoxX"/>
</dbReference>
<evidence type="ECO:0000313" key="6">
    <source>
        <dbReference type="EMBL" id="MFD2614270.1"/>
    </source>
</evidence>
<comment type="subcellular location">
    <subcellularLocation>
        <location evidence="1">Membrane</location>
        <topology evidence="1">Multi-pass membrane protein</topology>
    </subcellularLocation>
</comment>
<evidence type="ECO:0000256" key="1">
    <source>
        <dbReference type="ARBA" id="ARBA00004141"/>
    </source>
</evidence>
<gene>
    <name evidence="6" type="ORF">ACFSUF_17815</name>
</gene>
<keyword evidence="2 5" id="KW-0812">Transmembrane</keyword>
<evidence type="ECO:0000256" key="3">
    <source>
        <dbReference type="ARBA" id="ARBA00022989"/>
    </source>
</evidence>
<sequence length="131" mass="14072">MKKLNIMYWIFTGLLVFLMGGGAIPDLLSIPAAVDGFEHLGYPSYLLPFLGVAKLLGVAAILIPGFPRIKEWAYAGLTFDLAGAMYSTIAVGDPVSGWVFFLIGFALIAGSYICYHKKQKSTIAGSNHLAV</sequence>
<dbReference type="EMBL" id="JBHUME010000011">
    <property type="protein sequence ID" value="MFD2614270.1"/>
    <property type="molecule type" value="Genomic_DNA"/>
</dbReference>
<evidence type="ECO:0000256" key="5">
    <source>
        <dbReference type="SAM" id="Phobius"/>
    </source>
</evidence>
<evidence type="ECO:0000256" key="4">
    <source>
        <dbReference type="ARBA" id="ARBA00023136"/>
    </source>
</evidence>
<dbReference type="PIRSF" id="PIRSF030066">
    <property type="entry name" value="UCP030066"/>
    <property type="match status" value="1"/>
</dbReference>